<dbReference type="EMBL" id="JAATEP010000059">
    <property type="protein sequence ID" value="NJP97107.1"/>
    <property type="molecule type" value="Genomic_DNA"/>
</dbReference>
<reference evidence="1 2" key="1">
    <citation type="submission" date="2020-03" db="EMBL/GenBank/DDBJ databases">
        <title>WGS of actinomycetes isolated from Thailand.</title>
        <authorList>
            <person name="Thawai C."/>
        </authorList>
    </citation>
    <scope>NUCLEOTIDE SEQUENCE [LARGE SCALE GENOMIC DNA]</scope>
    <source>
        <strain evidence="1 2">FMUSA5-5</strain>
    </source>
</reference>
<protein>
    <submittedName>
        <fullName evidence="1">Uncharacterized protein</fullName>
    </submittedName>
</protein>
<comment type="caution">
    <text evidence="1">The sequence shown here is derived from an EMBL/GenBank/DDBJ whole genome shotgun (WGS) entry which is preliminary data.</text>
</comment>
<accession>A0ABX1BLB9</accession>
<keyword evidence="2" id="KW-1185">Reference proteome</keyword>
<evidence type="ECO:0000313" key="1">
    <source>
        <dbReference type="EMBL" id="NJP97107.1"/>
    </source>
</evidence>
<gene>
    <name evidence="1" type="ORF">HCN51_48105</name>
</gene>
<evidence type="ECO:0000313" key="2">
    <source>
        <dbReference type="Proteomes" id="UP000696294"/>
    </source>
</evidence>
<name>A0ABX1BLB9_9ACTN</name>
<sequence>MTHHLSAPPRPSARDLATYQTLLNDPELAFAYFVAIILAGPANTWRAPVLTAWIIAPPHGHAALARIVPRDS</sequence>
<organism evidence="1 2">
    <name type="scientific">Nonomuraea composti</name>
    <dbReference type="NCBI Taxonomy" id="2720023"/>
    <lineage>
        <taxon>Bacteria</taxon>
        <taxon>Bacillati</taxon>
        <taxon>Actinomycetota</taxon>
        <taxon>Actinomycetes</taxon>
        <taxon>Streptosporangiales</taxon>
        <taxon>Streptosporangiaceae</taxon>
        <taxon>Nonomuraea</taxon>
    </lineage>
</organism>
<proteinExistence type="predicted"/>
<dbReference type="Proteomes" id="UP000696294">
    <property type="component" value="Unassembled WGS sequence"/>
</dbReference>
<dbReference type="RefSeq" id="WP_168018750.1">
    <property type="nucleotide sequence ID" value="NZ_JAATEP010000059.1"/>
</dbReference>